<evidence type="ECO:0000313" key="2">
    <source>
        <dbReference type="EMBL" id="QCL10161.1"/>
    </source>
</evidence>
<dbReference type="GO" id="GO:0016020">
    <property type="term" value="C:membrane"/>
    <property type="evidence" value="ECO:0007669"/>
    <property type="project" value="InterPro"/>
</dbReference>
<proteinExistence type="predicted"/>
<reference evidence="2" key="1">
    <citation type="submission" date="2018-12" db="EMBL/GenBank/DDBJ databases">
        <title>Three Rhizobium rhizogenes strains isolated from the same crown gall tumor carry diverse plasmids.</title>
        <authorList>
            <person name="Pulawska J."/>
            <person name="Kuzmanovic N."/>
        </authorList>
    </citation>
    <scope>NUCLEOTIDE SEQUENCE</scope>
    <source>
        <strain evidence="2">C6.5</strain>
        <plasmid evidence="2">pC6.5b</plasmid>
    </source>
</reference>
<gene>
    <name evidence="2" type="ORF">pC6.5b_267</name>
</gene>
<feature type="chain" id="PRO_5031093137" evidence="1">
    <location>
        <begin position="24"/>
        <end position="139"/>
    </location>
</feature>
<feature type="signal peptide" evidence="1">
    <location>
        <begin position="1"/>
        <end position="23"/>
    </location>
</feature>
<keyword evidence="1" id="KW-0732">Signal</keyword>
<dbReference type="InterPro" id="IPR039728">
    <property type="entry name" value="GLG1"/>
</dbReference>
<evidence type="ECO:0000256" key="1">
    <source>
        <dbReference type="SAM" id="SignalP"/>
    </source>
</evidence>
<organism evidence="2">
    <name type="scientific">Rhizobium rhizogenes</name>
    <name type="common">Agrobacterium rhizogenes</name>
    <dbReference type="NCBI Taxonomy" id="359"/>
    <lineage>
        <taxon>Bacteria</taxon>
        <taxon>Pseudomonadati</taxon>
        <taxon>Pseudomonadota</taxon>
        <taxon>Alphaproteobacteria</taxon>
        <taxon>Hyphomicrobiales</taxon>
        <taxon>Rhizobiaceae</taxon>
        <taxon>Rhizobium/Agrobacterium group</taxon>
        <taxon>Rhizobium</taxon>
    </lineage>
</organism>
<protein>
    <submittedName>
        <fullName evidence="2">Cysteine rich repeat family protein</fullName>
    </submittedName>
</protein>
<geneLocation type="plasmid" evidence="2">
    <name>pC6.5b</name>
</geneLocation>
<dbReference type="PANTHER" id="PTHR11884:SF1">
    <property type="entry name" value="GOLGI APPARATUS PROTEIN 1"/>
    <property type="match status" value="1"/>
</dbReference>
<dbReference type="RefSeq" id="WP_200997121.1">
    <property type="nucleotide sequence ID" value="NZ_MK318987.1"/>
</dbReference>
<keyword evidence="2" id="KW-0614">Plasmid</keyword>
<dbReference type="EMBL" id="MK318987">
    <property type="protein sequence ID" value="QCL10161.1"/>
    <property type="molecule type" value="Genomic_DNA"/>
</dbReference>
<sequence>MKITRKLAAAAVLACLASATAQAETISYADAITTLATDCGADIQKLCKGLNLGNGRIADCLQQNAAKVSPTCKSSLAGVTASIAKREEAQTSYTKICAHDMAQHCRGIKGDGYVLACLVKAERIVGAKCSTAITDAGWR</sequence>
<dbReference type="PANTHER" id="PTHR11884">
    <property type="entry name" value="SELECTIN LIGAND RELATED"/>
    <property type="match status" value="1"/>
</dbReference>
<dbReference type="InterPro" id="IPR001893">
    <property type="entry name" value="Cys-rich_GLG1_repeat"/>
</dbReference>
<name>A0A7S4ZT75_RHIRH</name>
<accession>A0A7S4ZT75</accession>
<dbReference type="Pfam" id="PF00839">
    <property type="entry name" value="Cys_rich_FGFR"/>
    <property type="match status" value="1"/>
</dbReference>
<dbReference type="AlphaFoldDB" id="A0A7S4ZT75"/>